<protein>
    <submittedName>
        <fullName evidence="4">NAD-P-binding protein</fullName>
    </submittedName>
</protein>
<accession>A0A0D7BL28</accession>
<dbReference type="Pfam" id="PF00106">
    <property type="entry name" value="adh_short"/>
    <property type="match status" value="1"/>
</dbReference>
<evidence type="ECO:0000256" key="3">
    <source>
        <dbReference type="RuleBase" id="RU000363"/>
    </source>
</evidence>
<organism evidence="4 5">
    <name type="scientific">Cylindrobasidium torrendii FP15055 ss-10</name>
    <dbReference type="NCBI Taxonomy" id="1314674"/>
    <lineage>
        <taxon>Eukaryota</taxon>
        <taxon>Fungi</taxon>
        <taxon>Dikarya</taxon>
        <taxon>Basidiomycota</taxon>
        <taxon>Agaricomycotina</taxon>
        <taxon>Agaricomycetes</taxon>
        <taxon>Agaricomycetidae</taxon>
        <taxon>Agaricales</taxon>
        <taxon>Marasmiineae</taxon>
        <taxon>Physalacriaceae</taxon>
        <taxon>Cylindrobasidium</taxon>
    </lineage>
</organism>
<dbReference type="InterPro" id="IPR036291">
    <property type="entry name" value="NAD(P)-bd_dom_sf"/>
</dbReference>
<dbReference type="InterPro" id="IPR002347">
    <property type="entry name" value="SDR_fam"/>
</dbReference>
<evidence type="ECO:0000313" key="4">
    <source>
        <dbReference type="EMBL" id="KIY70839.1"/>
    </source>
</evidence>
<dbReference type="InterPro" id="IPR020904">
    <property type="entry name" value="Sc_DH/Rdtase_CS"/>
</dbReference>
<dbReference type="STRING" id="1314674.A0A0D7BL28"/>
<dbReference type="EMBL" id="KN880462">
    <property type="protein sequence ID" value="KIY70839.1"/>
    <property type="molecule type" value="Genomic_DNA"/>
</dbReference>
<comment type="similarity">
    <text evidence="3">Belongs to the short-chain dehydrogenases/reductases (SDR) family.</text>
</comment>
<keyword evidence="5" id="KW-1185">Reference proteome</keyword>
<evidence type="ECO:0000256" key="2">
    <source>
        <dbReference type="ARBA" id="ARBA00023002"/>
    </source>
</evidence>
<dbReference type="OrthoDB" id="191139at2759"/>
<sequence length="316" mass="34696">MGKQNRFHKYIDECFPPKAQFSVDEIPDLSGKVIIVTGGNSGIGRETVKVLLLKKAKVYIATRNEEKSLAVIEELYQETGERALFLQLDLSDLASVRSAAEAYKAKENKIDVLFNNAGVFSVPLDQLTKQGYDSQTGTNLLGPFYFTHLLLPILLASPGARVINTGSITHLTAPKPDVATFIPGPKRDRLSTAALYGQSKWAMICFNAEFARRYGSAGLVSIAINPGNIRSGMQRHMSRVQQAMANAILYPPELGCLTQLYAGTMPEGAKLNGAYMVPWARVGAPREGATDPELCKSIWDWLEEAVAKFEKEEVPE</sequence>
<dbReference type="Proteomes" id="UP000054007">
    <property type="component" value="Unassembled WGS sequence"/>
</dbReference>
<dbReference type="PANTHER" id="PTHR43157">
    <property type="entry name" value="PHOSPHATIDYLINOSITOL-GLYCAN BIOSYNTHESIS CLASS F PROTEIN-RELATED"/>
    <property type="match status" value="1"/>
</dbReference>
<dbReference type="GO" id="GO:0016491">
    <property type="term" value="F:oxidoreductase activity"/>
    <property type="evidence" value="ECO:0007669"/>
    <property type="project" value="UniProtKB-KW"/>
</dbReference>
<dbReference type="PRINTS" id="PR00080">
    <property type="entry name" value="SDRFAMILY"/>
</dbReference>
<gene>
    <name evidence="4" type="ORF">CYLTODRAFT_487726</name>
</gene>
<proteinExistence type="inferred from homology"/>
<dbReference type="AlphaFoldDB" id="A0A0D7BL28"/>
<dbReference type="Gene3D" id="3.40.50.720">
    <property type="entry name" value="NAD(P)-binding Rossmann-like Domain"/>
    <property type="match status" value="1"/>
</dbReference>
<evidence type="ECO:0000256" key="1">
    <source>
        <dbReference type="ARBA" id="ARBA00022857"/>
    </source>
</evidence>
<evidence type="ECO:0000313" key="5">
    <source>
        <dbReference type="Proteomes" id="UP000054007"/>
    </source>
</evidence>
<dbReference type="PROSITE" id="PS00061">
    <property type="entry name" value="ADH_SHORT"/>
    <property type="match status" value="1"/>
</dbReference>
<keyword evidence="1" id="KW-0521">NADP</keyword>
<dbReference type="SUPFAM" id="SSF51735">
    <property type="entry name" value="NAD(P)-binding Rossmann-fold domains"/>
    <property type="match status" value="1"/>
</dbReference>
<dbReference type="PRINTS" id="PR00081">
    <property type="entry name" value="GDHRDH"/>
</dbReference>
<reference evidence="4 5" key="1">
    <citation type="journal article" date="2015" name="Fungal Genet. Biol.">
        <title>Evolution of novel wood decay mechanisms in Agaricales revealed by the genome sequences of Fistulina hepatica and Cylindrobasidium torrendii.</title>
        <authorList>
            <person name="Floudas D."/>
            <person name="Held B.W."/>
            <person name="Riley R."/>
            <person name="Nagy L.G."/>
            <person name="Koehler G."/>
            <person name="Ransdell A.S."/>
            <person name="Younus H."/>
            <person name="Chow J."/>
            <person name="Chiniquy J."/>
            <person name="Lipzen A."/>
            <person name="Tritt A."/>
            <person name="Sun H."/>
            <person name="Haridas S."/>
            <person name="LaButti K."/>
            <person name="Ohm R.A."/>
            <person name="Kues U."/>
            <person name="Blanchette R.A."/>
            <person name="Grigoriev I.V."/>
            <person name="Minto R.E."/>
            <person name="Hibbett D.S."/>
        </authorList>
    </citation>
    <scope>NUCLEOTIDE SEQUENCE [LARGE SCALE GENOMIC DNA]</scope>
    <source>
        <strain evidence="4 5">FP15055 ss-10</strain>
    </source>
</reference>
<name>A0A0D7BL28_9AGAR</name>
<keyword evidence="2" id="KW-0560">Oxidoreductase</keyword>
<dbReference type="PANTHER" id="PTHR43157:SF31">
    <property type="entry name" value="PHOSPHATIDYLINOSITOL-GLYCAN BIOSYNTHESIS CLASS F PROTEIN"/>
    <property type="match status" value="1"/>
</dbReference>